<accession>A0A132B8W3</accession>
<dbReference type="KEGG" id="psco:LY89DRAFT_676743"/>
<dbReference type="InParanoid" id="A0A132B8W3"/>
<dbReference type="AlphaFoldDB" id="A0A132B8W3"/>
<dbReference type="Proteomes" id="UP000070700">
    <property type="component" value="Unassembled WGS sequence"/>
</dbReference>
<dbReference type="RefSeq" id="XP_018063205.1">
    <property type="nucleotide sequence ID" value="XM_018213620.1"/>
</dbReference>
<name>A0A132B8W3_MOLSC</name>
<organism evidence="2 3">
    <name type="scientific">Mollisia scopiformis</name>
    <name type="common">Conifer needle endophyte fungus</name>
    <name type="synonym">Phialocephala scopiformis</name>
    <dbReference type="NCBI Taxonomy" id="149040"/>
    <lineage>
        <taxon>Eukaryota</taxon>
        <taxon>Fungi</taxon>
        <taxon>Dikarya</taxon>
        <taxon>Ascomycota</taxon>
        <taxon>Pezizomycotina</taxon>
        <taxon>Leotiomycetes</taxon>
        <taxon>Helotiales</taxon>
        <taxon>Mollisiaceae</taxon>
        <taxon>Mollisia</taxon>
    </lineage>
</organism>
<feature type="region of interest" description="Disordered" evidence="1">
    <location>
        <begin position="95"/>
        <end position="116"/>
    </location>
</feature>
<reference evidence="2 3" key="1">
    <citation type="submission" date="2015-10" db="EMBL/GenBank/DDBJ databases">
        <title>Full genome of DAOMC 229536 Phialocephala scopiformis, a fungal endophyte of spruce producing the potent anti-insectan compound rugulosin.</title>
        <authorList>
            <consortium name="DOE Joint Genome Institute"/>
            <person name="Walker A.K."/>
            <person name="Frasz S.L."/>
            <person name="Seifert K.A."/>
            <person name="Miller J.D."/>
            <person name="Mondo S.J."/>
            <person name="Labutti K."/>
            <person name="Lipzen A."/>
            <person name="Dockter R."/>
            <person name="Kennedy M."/>
            <person name="Grigoriev I.V."/>
            <person name="Spatafora J.W."/>
        </authorList>
    </citation>
    <scope>NUCLEOTIDE SEQUENCE [LARGE SCALE GENOMIC DNA]</scope>
    <source>
        <strain evidence="2 3">CBS 120377</strain>
    </source>
</reference>
<evidence type="ECO:0000256" key="1">
    <source>
        <dbReference type="SAM" id="MobiDB-lite"/>
    </source>
</evidence>
<dbReference type="EMBL" id="KQ947434">
    <property type="protein sequence ID" value="KUJ08850.1"/>
    <property type="molecule type" value="Genomic_DNA"/>
</dbReference>
<keyword evidence="3" id="KW-1185">Reference proteome</keyword>
<sequence>MTVPSWSWHRCNCSRDCQQDSEKARGLHGHGPAWQNSARAIENASQRFLQDHLDMGRARNLISDWLKEGYMPSEGSLNVGEWGFTYTELSRTFQRKKARRQRKQEKMVDQGKIQSN</sequence>
<proteinExistence type="predicted"/>
<evidence type="ECO:0000313" key="2">
    <source>
        <dbReference type="EMBL" id="KUJ08850.1"/>
    </source>
</evidence>
<gene>
    <name evidence="2" type="ORF">LY89DRAFT_676743</name>
</gene>
<dbReference type="GeneID" id="28823346"/>
<evidence type="ECO:0000313" key="3">
    <source>
        <dbReference type="Proteomes" id="UP000070700"/>
    </source>
</evidence>
<protein>
    <submittedName>
        <fullName evidence="2">Uncharacterized protein</fullName>
    </submittedName>
</protein>